<evidence type="ECO:0000256" key="1">
    <source>
        <dbReference type="ARBA" id="ARBA00009995"/>
    </source>
</evidence>
<dbReference type="GO" id="GO:0080044">
    <property type="term" value="F:quercetin 7-O-glucosyltransferase activity"/>
    <property type="evidence" value="ECO:0007669"/>
    <property type="project" value="TreeGrafter"/>
</dbReference>
<dbReference type="SUPFAM" id="SSF53756">
    <property type="entry name" value="UDP-Glycosyltransferase/glycogen phosphorylase"/>
    <property type="match status" value="1"/>
</dbReference>
<dbReference type="PANTHER" id="PTHR11926:SF1392">
    <property type="entry name" value="GLYCOSYLTRANSFERASE"/>
    <property type="match status" value="1"/>
</dbReference>
<dbReference type="EMBL" id="LR746264">
    <property type="protein sequence ID" value="CAA7389812.1"/>
    <property type="molecule type" value="Genomic_DNA"/>
</dbReference>
<dbReference type="Gene3D" id="3.40.50.2000">
    <property type="entry name" value="Glycogen Phosphorylase B"/>
    <property type="match status" value="1"/>
</dbReference>
<name>A0A7I8K2J3_SPIIN</name>
<comment type="similarity">
    <text evidence="1">Belongs to the UDP-glycosyltransferase family.</text>
</comment>
<gene>
    <name evidence="2" type="ORF">SI8410_01001783</name>
</gene>
<dbReference type="Proteomes" id="UP000663760">
    <property type="component" value="Chromosome 1"/>
</dbReference>
<evidence type="ECO:0000313" key="2">
    <source>
        <dbReference type="EMBL" id="CAA7389812.1"/>
    </source>
</evidence>
<dbReference type="PANTHER" id="PTHR11926">
    <property type="entry name" value="GLUCOSYL/GLUCURONOSYL TRANSFERASES"/>
    <property type="match status" value="1"/>
</dbReference>
<sequence>MAAPPPHVLLFPLPLVGHVSPTLKLAKVLSLRGLLVIFLTTEHVHRRLCGDDGLNGRPGFFFRSILDGLPADHPRSAGRFFEVLFSLQAQLGENYRDLLASLHEPRPVTYAIEDMFLPFVAEVGEELGIPVIAFGTSGPCGFWTDFCIPELIESGEIPFPGALSKVRHRRPGG</sequence>
<accession>A0A7I8K2J3</accession>
<dbReference type="OrthoDB" id="5835829at2759"/>
<keyword evidence="3" id="KW-1185">Reference proteome</keyword>
<protein>
    <submittedName>
        <fullName evidence="2">Uncharacterized protein</fullName>
    </submittedName>
</protein>
<dbReference type="GO" id="GO:0080043">
    <property type="term" value="F:quercetin 3-O-glucosyltransferase activity"/>
    <property type="evidence" value="ECO:0007669"/>
    <property type="project" value="TreeGrafter"/>
</dbReference>
<proteinExistence type="inferred from homology"/>
<organism evidence="2 3">
    <name type="scientific">Spirodela intermedia</name>
    <name type="common">Intermediate duckweed</name>
    <dbReference type="NCBI Taxonomy" id="51605"/>
    <lineage>
        <taxon>Eukaryota</taxon>
        <taxon>Viridiplantae</taxon>
        <taxon>Streptophyta</taxon>
        <taxon>Embryophyta</taxon>
        <taxon>Tracheophyta</taxon>
        <taxon>Spermatophyta</taxon>
        <taxon>Magnoliopsida</taxon>
        <taxon>Liliopsida</taxon>
        <taxon>Araceae</taxon>
        <taxon>Lemnoideae</taxon>
        <taxon>Spirodela</taxon>
    </lineage>
</organism>
<evidence type="ECO:0000313" key="3">
    <source>
        <dbReference type="Proteomes" id="UP000663760"/>
    </source>
</evidence>
<dbReference type="AlphaFoldDB" id="A0A7I8K2J3"/>
<reference evidence="2" key="1">
    <citation type="submission" date="2020-02" db="EMBL/GenBank/DDBJ databases">
        <authorList>
            <person name="Scholz U."/>
            <person name="Mascher M."/>
            <person name="Fiebig A."/>
        </authorList>
    </citation>
    <scope>NUCLEOTIDE SEQUENCE</scope>
</reference>